<keyword evidence="8 13" id="KW-0547">Nucleotide-binding</keyword>
<evidence type="ECO:0000256" key="7">
    <source>
        <dbReference type="ARBA" id="ARBA00022679"/>
    </source>
</evidence>
<accession>A0A7T0BYE1</accession>
<dbReference type="InterPro" id="IPR008144">
    <property type="entry name" value="Guanylate_kin-like_dom"/>
</dbReference>
<dbReference type="Gene3D" id="3.30.63.10">
    <property type="entry name" value="Guanylate Kinase phosphate binding domain"/>
    <property type="match status" value="1"/>
</dbReference>
<dbReference type="SMART" id="SM00072">
    <property type="entry name" value="GuKc"/>
    <property type="match status" value="1"/>
</dbReference>
<dbReference type="PANTHER" id="PTHR23117:SF13">
    <property type="entry name" value="GUANYLATE KINASE"/>
    <property type="match status" value="1"/>
</dbReference>
<reference evidence="15 16" key="1">
    <citation type="submission" date="2020-02" db="EMBL/GenBank/DDBJ databases">
        <title>Genomic and physiological characterization of two novel Nitrospinaceae genera.</title>
        <authorList>
            <person name="Mueller A.J."/>
            <person name="Jung M.-Y."/>
            <person name="Strachan C.R."/>
            <person name="Herbold C.W."/>
            <person name="Kirkegaard R.H."/>
            <person name="Daims H."/>
        </authorList>
    </citation>
    <scope>NUCLEOTIDE SEQUENCE [LARGE SCALE GENOMIC DNA]</scope>
    <source>
        <strain evidence="15">EB</strain>
    </source>
</reference>
<dbReference type="EMBL" id="CP048685">
    <property type="protein sequence ID" value="QPJ63126.1"/>
    <property type="molecule type" value="Genomic_DNA"/>
</dbReference>
<evidence type="ECO:0000256" key="4">
    <source>
        <dbReference type="ARBA" id="ARBA00012961"/>
    </source>
</evidence>
<dbReference type="PROSITE" id="PS50052">
    <property type="entry name" value="GUANYLATE_KINASE_2"/>
    <property type="match status" value="1"/>
</dbReference>
<evidence type="ECO:0000313" key="15">
    <source>
        <dbReference type="EMBL" id="QPJ63126.1"/>
    </source>
</evidence>
<name>A0A7T0BYE1_9BACT</name>
<dbReference type="SUPFAM" id="SSF52540">
    <property type="entry name" value="P-loop containing nucleoside triphosphate hydrolases"/>
    <property type="match status" value="1"/>
</dbReference>
<dbReference type="InterPro" id="IPR008145">
    <property type="entry name" value="GK/Ca_channel_bsu"/>
</dbReference>
<dbReference type="PROSITE" id="PS00856">
    <property type="entry name" value="GUANYLATE_KINASE_1"/>
    <property type="match status" value="1"/>
</dbReference>
<evidence type="ECO:0000259" key="14">
    <source>
        <dbReference type="PROSITE" id="PS50052"/>
    </source>
</evidence>
<dbReference type="Gene3D" id="3.40.50.300">
    <property type="entry name" value="P-loop containing nucleotide triphosphate hydrolases"/>
    <property type="match status" value="1"/>
</dbReference>
<keyword evidence="7 13" id="KW-0808">Transferase</keyword>
<dbReference type="AlphaFoldDB" id="A0A7T0BYE1"/>
<dbReference type="FunFam" id="3.30.63.10:FF:000005">
    <property type="entry name" value="Guanylate kinase"/>
    <property type="match status" value="1"/>
</dbReference>
<dbReference type="PANTHER" id="PTHR23117">
    <property type="entry name" value="GUANYLATE KINASE-RELATED"/>
    <property type="match status" value="1"/>
</dbReference>
<keyword evidence="10 13" id="KW-0067">ATP-binding</keyword>
<dbReference type="HAMAP" id="MF_00328">
    <property type="entry name" value="Guanylate_kinase"/>
    <property type="match status" value="1"/>
</dbReference>
<evidence type="ECO:0000256" key="9">
    <source>
        <dbReference type="ARBA" id="ARBA00022777"/>
    </source>
</evidence>
<evidence type="ECO:0000256" key="5">
    <source>
        <dbReference type="ARBA" id="ARBA00016296"/>
    </source>
</evidence>
<gene>
    <name evidence="13 15" type="primary">gmk</name>
    <name evidence="15" type="ORF">G3M70_15075</name>
</gene>
<evidence type="ECO:0000256" key="11">
    <source>
        <dbReference type="ARBA" id="ARBA00030128"/>
    </source>
</evidence>
<keyword evidence="6 13" id="KW-0963">Cytoplasm</keyword>
<comment type="catalytic activity">
    <reaction evidence="12 13">
        <text>GMP + ATP = GDP + ADP</text>
        <dbReference type="Rhea" id="RHEA:20780"/>
        <dbReference type="ChEBI" id="CHEBI:30616"/>
        <dbReference type="ChEBI" id="CHEBI:58115"/>
        <dbReference type="ChEBI" id="CHEBI:58189"/>
        <dbReference type="ChEBI" id="CHEBI:456216"/>
        <dbReference type="EC" id="2.7.4.8"/>
    </reaction>
</comment>
<evidence type="ECO:0000256" key="13">
    <source>
        <dbReference type="HAMAP-Rule" id="MF_00328"/>
    </source>
</evidence>
<evidence type="ECO:0000256" key="12">
    <source>
        <dbReference type="ARBA" id="ARBA00048594"/>
    </source>
</evidence>
<dbReference type="KEGG" id="nli:G3M70_15075"/>
<dbReference type="GO" id="GO:0005524">
    <property type="term" value="F:ATP binding"/>
    <property type="evidence" value="ECO:0007669"/>
    <property type="project" value="UniProtKB-UniRule"/>
</dbReference>
<evidence type="ECO:0000256" key="1">
    <source>
        <dbReference type="ARBA" id="ARBA00003531"/>
    </source>
</evidence>
<evidence type="ECO:0000256" key="3">
    <source>
        <dbReference type="ARBA" id="ARBA00005790"/>
    </source>
</evidence>
<dbReference type="NCBIfam" id="TIGR03263">
    <property type="entry name" value="guanyl_kin"/>
    <property type="match status" value="1"/>
</dbReference>
<evidence type="ECO:0000256" key="10">
    <source>
        <dbReference type="ARBA" id="ARBA00022840"/>
    </source>
</evidence>
<sequence>MSSPSPNQGLALIVSAPSGTGKTTVCGKLREQIPDLRFKISDTTRQPREGEKDGIHYHFISEDTFQNGIKNGDYLEWAQVHTDHYGTRRNQIEQNLQQGYDLLMELDVQGVTSLREQNFDGIFVLILPPSLSELEKRLVGRGTESPEKIQKRLETAKSEIAQYKLFDYIVTNNEVNETVSVLNNILQSERFKTTRFRPKSDEILSIFNSQETN</sequence>
<comment type="subcellular location">
    <subcellularLocation>
        <location evidence="2 13">Cytoplasm</location>
    </subcellularLocation>
</comment>
<evidence type="ECO:0000256" key="6">
    <source>
        <dbReference type="ARBA" id="ARBA00022490"/>
    </source>
</evidence>
<keyword evidence="9 13" id="KW-0418">Kinase</keyword>
<dbReference type="EC" id="2.7.4.8" evidence="4 13"/>
<dbReference type="InterPro" id="IPR020590">
    <property type="entry name" value="Guanylate_kinase_CS"/>
</dbReference>
<evidence type="ECO:0000256" key="2">
    <source>
        <dbReference type="ARBA" id="ARBA00004496"/>
    </source>
</evidence>
<dbReference type="Pfam" id="PF00625">
    <property type="entry name" value="Guanylate_kin"/>
    <property type="match status" value="1"/>
</dbReference>
<dbReference type="InterPro" id="IPR027417">
    <property type="entry name" value="P-loop_NTPase"/>
</dbReference>
<comment type="function">
    <text evidence="1 13">Essential for recycling GMP and indirectly, cGMP.</text>
</comment>
<organism evidence="15 16">
    <name type="scientific">Candidatus Nitronauta litoralis</name>
    <dbReference type="NCBI Taxonomy" id="2705533"/>
    <lineage>
        <taxon>Bacteria</taxon>
        <taxon>Pseudomonadati</taxon>
        <taxon>Nitrospinota/Tectimicrobiota group</taxon>
        <taxon>Nitrospinota</taxon>
        <taxon>Nitrospinia</taxon>
        <taxon>Nitrospinales</taxon>
        <taxon>Nitrospinaceae</taxon>
        <taxon>Candidatus Nitronauta</taxon>
    </lineage>
</organism>
<feature type="binding site" evidence="13">
    <location>
        <begin position="16"/>
        <end position="23"/>
    </location>
    <ligand>
        <name>ATP</name>
        <dbReference type="ChEBI" id="CHEBI:30616"/>
    </ligand>
</feature>
<evidence type="ECO:0000256" key="8">
    <source>
        <dbReference type="ARBA" id="ARBA00022741"/>
    </source>
</evidence>
<protein>
    <recommendedName>
        <fullName evidence="5 13">Guanylate kinase</fullName>
        <ecNumber evidence="4 13">2.7.4.8</ecNumber>
    </recommendedName>
    <alternativeName>
        <fullName evidence="11 13">GMP kinase</fullName>
    </alternativeName>
</protein>
<dbReference type="GO" id="GO:0005829">
    <property type="term" value="C:cytosol"/>
    <property type="evidence" value="ECO:0007669"/>
    <property type="project" value="TreeGrafter"/>
</dbReference>
<comment type="similarity">
    <text evidence="3 13">Belongs to the guanylate kinase family.</text>
</comment>
<evidence type="ECO:0000313" key="16">
    <source>
        <dbReference type="Proteomes" id="UP000594688"/>
    </source>
</evidence>
<dbReference type="Proteomes" id="UP000594688">
    <property type="component" value="Chromosome"/>
</dbReference>
<proteinExistence type="inferred from homology"/>
<dbReference type="GO" id="GO:0004385">
    <property type="term" value="F:GMP kinase activity"/>
    <property type="evidence" value="ECO:0007669"/>
    <property type="project" value="UniProtKB-UniRule"/>
</dbReference>
<dbReference type="InterPro" id="IPR017665">
    <property type="entry name" value="Guanylate_kinase"/>
</dbReference>
<feature type="domain" description="Guanylate kinase-like" evidence="14">
    <location>
        <begin position="9"/>
        <end position="187"/>
    </location>
</feature>
<dbReference type="CDD" id="cd00071">
    <property type="entry name" value="GMPK"/>
    <property type="match status" value="1"/>
</dbReference>